<dbReference type="Proteomes" id="UP000288716">
    <property type="component" value="Unassembled WGS sequence"/>
</dbReference>
<keyword evidence="3 6" id="KW-0067">ATP-binding</keyword>
<comment type="caution">
    <text evidence="8">The sequence shown here is derived from an EMBL/GenBank/DDBJ whole genome shotgun (WGS) entry which is preliminary data.</text>
</comment>
<evidence type="ECO:0000256" key="4">
    <source>
        <dbReference type="ARBA" id="ARBA00036539"/>
    </source>
</evidence>
<feature type="binding site" evidence="6">
    <location>
        <position position="55"/>
    </location>
    <ligand>
        <name>substrate</name>
    </ligand>
</feature>
<dbReference type="SUPFAM" id="SSF100950">
    <property type="entry name" value="NagB/RpiA/CoA transferase-like"/>
    <property type="match status" value="1"/>
</dbReference>
<comment type="cofactor">
    <cofactor evidence="7">
        <name>Mg(2+)</name>
        <dbReference type="ChEBI" id="CHEBI:18420"/>
    </cofactor>
</comment>
<organism evidence="8 9">
    <name type="scientific">Leptotrombidium deliense</name>
    <dbReference type="NCBI Taxonomy" id="299467"/>
    <lineage>
        <taxon>Eukaryota</taxon>
        <taxon>Metazoa</taxon>
        <taxon>Ecdysozoa</taxon>
        <taxon>Arthropoda</taxon>
        <taxon>Chelicerata</taxon>
        <taxon>Arachnida</taxon>
        <taxon>Acari</taxon>
        <taxon>Acariformes</taxon>
        <taxon>Trombidiformes</taxon>
        <taxon>Prostigmata</taxon>
        <taxon>Anystina</taxon>
        <taxon>Parasitengona</taxon>
        <taxon>Trombiculoidea</taxon>
        <taxon>Trombiculidae</taxon>
        <taxon>Leptotrombidium</taxon>
    </lineage>
</organism>
<dbReference type="PANTHER" id="PTHR23407">
    <property type="entry name" value="ATPASE INHIBITOR/5-FORMYLTETRAHYDROFOLATE CYCLO-LIGASE"/>
    <property type="match status" value="1"/>
</dbReference>
<keyword evidence="2 6" id="KW-0547">Nucleotide-binding</keyword>
<dbReference type="GO" id="GO:0005739">
    <property type="term" value="C:mitochondrion"/>
    <property type="evidence" value="ECO:0007669"/>
    <property type="project" value="TreeGrafter"/>
</dbReference>
<dbReference type="InterPro" id="IPR024185">
    <property type="entry name" value="FTHF_cligase-like_sf"/>
</dbReference>
<name>A0A443S3P5_9ACAR</name>
<dbReference type="EMBL" id="NCKV01009807">
    <property type="protein sequence ID" value="RWS22113.1"/>
    <property type="molecule type" value="Genomic_DNA"/>
</dbReference>
<dbReference type="InterPro" id="IPR002698">
    <property type="entry name" value="FTHF_cligase"/>
</dbReference>
<evidence type="ECO:0000256" key="7">
    <source>
        <dbReference type="RuleBase" id="RU361279"/>
    </source>
</evidence>
<dbReference type="GO" id="GO:0009396">
    <property type="term" value="P:folic acid-containing compound biosynthetic process"/>
    <property type="evidence" value="ECO:0007669"/>
    <property type="project" value="TreeGrafter"/>
</dbReference>
<accession>A0A443S3P5</accession>
<dbReference type="GO" id="GO:0046872">
    <property type="term" value="F:metal ion binding"/>
    <property type="evidence" value="ECO:0007669"/>
    <property type="project" value="UniProtKB-KW"/>
</dbReference>
<sequence length="197" mass="22477">MASNVVLAKKALRKDITKILLGMSDEQRIAQSKIVFEKILKHDRFINSNRVSIFLSIDNEVNTIPILEAMFKMSKTCFVPTYDKIMKMVQLHSMQDYASLPVTKWNIKQPNDDGRNEALETGGLDLLIVPGVAFNKRCQRLGHGGGFYDRYIRQCRTISPKAYTIAVCFKEQIVDEIPTNDHDEVVDEIVFADDVKH</sequence>
<feature type="binding site" evidence="6">
    <location>
        <position position="60"/>
    </location>
    <ligand>
        <name>substrate</name>
    </ligand>
</feature>
<dbReference type="GO" id="GO:0030272">
    <property type="term" value="F:5-formyltetrahydrofolate cyclo-ligase activity"/>
    <property type="evidence" value="ECO:0007669"/>
    <property type="project" value="UniProtKB-EC"/>
</dbReference>
<dbReference type="NCBIfam" id="TIGR02727">
    <property type="entry name" value="MTHFS_bact"/>
    <property type="match status" value="1"/>
</dbReference>
<evidence type="ECO:0000256" key="6">
    <source>
        <dbReference type="PIRSR" id="PIRSR006806-1"/>
    </source>
</evidence>
<comment type="similarity">
    <text evidence="1 7">Belongs to the 5-formyltetrahydrofolate cyclo-ligase family.</text>
</comment>
<evidence type="ECO:0000256" key="3">
    <source>
        <dbReference type="ARBA" id="ARBA00022840"/>
    </source>
</evidence>
<dbReference type="AlphaFoldDB" id="A0A443S3P5"/>
<dbReference type="Gene3D" id="3.40.50.10420">
    <property type="entry name" value="NagB/RpiA/CoA transferase-like"/>
    <property type="match status" value="1"/>
</dbReference>
<keyword evidence="8" id="KW-0436">Ligase</keyword>
<dbReference type="PIRSF" id="PIRSF006806">
    <property type="entry name" value="FTHF_cligase"/>
    <property type="match status" value="1"/>
</dbReference>
<gene>
    <name evidence="8" type="ORF">B4U80_06288</name>
</gene>
<dbReference type="STRING" id="299467.A0A443S3P5"/>
<proteinExistence type="inferred from homology"/>
<dbReference type="OrthoDB" id="2015992at2759"/>
<keyword evidence="7" id="KW-0460">Magnesium</keyword>
<reference evidence="8 9" key="1">
    <citation type="journal article" date="2018" name="Gigascience">
        <title>Genomes of trombidid mites reveal novel predicted allergens and laterally-transferred genes associated with secondary metabolism.</title>
        <authorList>
            <person name="Dong X."/>
            <person name="Chaisiri K."/>
            <person name="Xia D."/>
            <person name="Armstrong S.D."/>
            <person name="Fang Y."/>
            <person name="Donnelly M.J."/>
            <person name="Kadowaki T."/>
            <person name="McGarry J.W."/>
            <person name="Darby A.C."/>
            <person name="Makepeace B.L."/>
        </authorList>
    </citation>
    <scope>NUCLEOTIDE SEQUENCE [LARGE SCALE GENOMIC DNA]</scope>
    <source>
        <strain evidence="8">UoL-UT</strain>
    </source>
</reference>
<dbReference type="GO" id="GO:0035999">
    <property type="term" value="P:tetrahydrofolate interconversion"/>
    <property type="evidence" value="ECO:0007669"/>
    <property type="project" value="TreeGrafter"/>
</dbReference>
<dbReference type="InterPro" id="IPR037171">
    <property type="entry name" value="NagB/RpiA_transferase-like"/>
</dbReference>
<dbReference type="PANTHER" id="PTHR23407:SF1">
    <property type="entry name" value="5-FORMYLTETRAHYDROFOLATE CYCLO-LIGASE"/>
    <property type="match status" value="1"/>
</dbReference>
<protein>
    <recommendedName>
        <fullName evidence="5 7">5-formyltetrahydrofolate cyclo-ligase</fullName>
        <ecNumber evidence="5 7">6.3.3.2</ecNumber>
    </recommendedName>
</protein>
<dbReference type="FunFam" id="3.40.50.10420:FF:000007">
    <property type="entry name" value="5-formyltetrahydrofolate cyclo-ligase"/>
    <property type="match status" value="1"/>
</dbReference>
<keyword evidence="9" id="KW-1185">Reference proteome</keyword>
<evidence type="ECO:0000313" key="9">
    <source>
        <dbReference type="Proteomes" id="UP000288716"/>
    </source>
</evidence>
<dbReference type="VEuPathDB" id="VectorBase:LDEU009927"/>
<dbReference type="Pfam" id="PF01812">
    <property type="entry name" value="5-FTHF_cyc-lig"/>
    <property type="match status" value="1"/>
</dbReference>
<evidence type="ECO:0000256" key="2">
    <source>
        <dbReference type="ARBA" id="ARBA00022741"/>
    </source>
</evidence>
<dbReference type="EC" id="6.3.3.2" evidence="5 7"/>
<evidence type="ECO:0000256" key="1">
    <source>
        <dbReference type="ARBA" id="ARBA00010638"/>
    </source>
</evidence>
<keyword evidence="7" id="KW-0479">Metal-binding</keyword>
<feature type="binding site" evidence="6">
    <location>
        <begin position="9"/>
        <end position="13"/>
    </location>
    <ligand>
        <name>ATP</name>
        <dbReference type="ChEBI" id="CHEBI:30616"/>
    </ligand>
</feature>
<comment type="catalytic activity">
    <reaction evidence="4 7">
        <text>(6S)-5-formyl-5,6,7,8-tetrahydrofolate + ATP = (6R)-5,10-methenyltetrahydrofolate + ADP + phosphate</text>
        <dbReference type="Rhea" id="RHEA:10488"/>
        <dbReference type="ChEBI" id="CHEBI:30616"/>
        <dbReference type="ChEBI" id="CHEBI:43474"/>
        <dbReference type="ChEBI" id="CHEBI:57455"/>
        <dbReference type="ChEBI" id="CHEBI:57457"/>
        <dbReference type="ChEBI" id="CHEBI:456216"/>
        <dbReference type="EC" id="6.3.3.2"/>
    </reaction>
</comment>
<feature type="binding site" evidence="6">
    <location>
        <begin position="140"/>
        <end position="148"/>
    </location>
    <ligand>
        <name>ATP</name>
        <dbReference type="ChEBI" id="CHEBI:30616"/>
    </ligand>
</feature>
<evidence type="ECO:0000256" key="5">
    <source>
        <dbReference type="ARBA" id="ARBA00038966"/>
    </source>
</evidence>
<dbReference type="GO" id="GO:0005524">
    <property type="term" value="F:ATP binding"/>
    <property type="evidence" value="ECO:0007669"/>
    <property type="project" value="UniProtKB-KW"/>
</dbReference>
<evidence type="ECO:0000313" key="8">
    <source>
        <dbReference type="EMBL" id="RWS22113.1"/>
    </source>
</evidence>